<name>A0A410G378_9FLAO</name>
<dbReference type="Pfam" id="PF01507">
    <property type="entry name" value="PAPS_reduct"/>
    <property type="match status" value="1"/>
</dbReference>
<organism evidence="4 5">
    <name type="scientific">Aequorivita ciconiae</name>
    <dbReference type="NCBI Taxonomy" id="2494375"/>
    <lineage>
        <taxon>Bacteria</taxon>
        <taxon>Pseudomonadati</taxon>
        <taxon>Bacteroidota</taxon>
        <taxon>Flavobacteriia</taxon>
        <taxon>Flavobacteriales</taxon>
        <taxon>Flavobacteriaceae</taxon>
        <taxon>Aequorivita</taxon>
    </lineage>
</organism>
<sequence length="214" mass="25403">MKVEAKKKDEVLDLGYYNKILREKSAEYIIQWALSFAEKPIITSNFRPYATVLIHAVVQQKPDIPVIWCDTGFNTSSTYEHIWEMEKSLRLNLYKYKPTFSKEFISYYYGIPDVNDRLHALFTELVKMEPFRRALKDHNPDVWFTNVRQGQSEHREKLDILSYTKNGILKVSPFYYATTKDLYQYTQQYNLAIEFDYYDPTKGEADRECGIQLL</sequence>
<dbReference type="PANTHER" id="PTHR46509:SF1">
    <property type="entry name" value="PHOSPHOADENOSINE PHOSPHOSULFATE REDUCTASE"/>
    <property type="match status" value="1"/>
</dbReference>
<evidence type="ECO:0000259" key="3">
    <source>
        <dbReference type="Pfam" id="PF01507"/>
    </source>
</evidence>
<dbReference type="Proteomes" id="UP000285517">
    <property type="component" value="Chromosome"/>
</dbReference>
<evidence type="ECO:0000313" key="4">
    <source>
        <dbReference type="EMBL" id="QAA81691.1"/>
    </source>
</evidence>
<keyword evidence="5" id="KW-1185">Reference proteome</keyword>
<dbReference type="PANTHER" id="PTHR46509">
    <property type="entry name" value="PHOSPHOADENOSINE PHOSPHOSULFATE REDUCTASE"/>
    <property type="match status" value="1"/>
</dbReference>
<dbReference type="Gene3D" id="3.40.50.620">
    <property type="entry name" value="HUPs"/>
    <property type="match status" value="1"/>
</dbReference>
<gene>
    <name evidence="4" type="ORF">EI546_08115</name>
</gene>
<accession>A0A410G378</accession>
<dbReference type="GO" id="GO:0019379">
    <property type="term" value="P:sulfate assimilation, phosphoadenylyl sulfate reduction by phosphoadenylyl-sulfate reductase (thioredoxin)"/>
    <property type="evidence" value="ECO:0007669"/>
    <property type="project" value="TreeGrafter"/>
</dbReference>
<dbReference type="KEGG" id="aev:EI546_08115"/>
<evidence type="ECO:0000256" key="1">
    <source>
        <dbReference type="ARBA" id="ARBA00009732"/>
    </source>
</evidence>
<reference evidence="4 5" key="1">
    <citation type="submission" date="2019-01" db="EMBL/GenBank/DDBJ databases">
        <title>Complete genome sequencing of Aequorivita sp. H23M31.</title>
        <authorList>
            <person name="Bae J.-W."/>
        </authorList>
    </citation>
    <scope>NUCLEOTIDE SEQUENCE [LARGE SCALE GENOMIC DNA]</scope>
    <source>
        <strain evidence="4 5">H23M31</strain>
    </source>
</reference>
<dbReference type="OrthoDB" id="9794018at2"/>
<dbReference type="InterPro" id="IPR002500">
    <property type="entry name" value="PAPS_reduct_dom"/>
</dbReference>
<evidence type="ECO:0000313" key="5">
    <source>
        <dbReference type="Proteomes" id="UP000285517"/>
    </source>
</evidence>
<dbReference type="RefSeq" id="WP_128250073.1">
    <property type="nucleotide sequence ID" value="NZ_CP034951.1"/>
</dbReference>
<dbReference type="SUPFAM" id="SSF52402">
    <property type="entry name" value="Adenine nucleotide alpha hydrolases-like"/>
    <property type="match status" value="1"/>
</dbReference>
<dbReference type="AlphaFoldDB" id="A0A410G378"/>
<comment type="pathway">
    <text evidence="2">Sulfur metabolism; hydrogen sulfide biosynthesis; sulfite from sulfate.</text>
</comment>
<evidence type="ECO:0000256" key="2">
    <source>
        <dbReference type="ARBA" id="ARBA00024327"/>
    </source>
</evidence>
<comment type="similarity">
    <text evidence="1">Belongs to the PAPS reductase family. CysH subfamily.</text>
</comment>
<dbReference type="InterPro" id="IPR014729">
    <property type="entry name" value="Rossmann-like_a/b/a_fold"/>
</dbReference>
<proteinExistence type="inferred from homology"/>
<dbReference type="EMBL" id="CP034951">
    <property type="protein sequence ID" value="QAA81691.1"/>
    <property type="molecule type" value="Genomic_DNA"/>
</dbReference>
<dbReference type="GO" id="GO:0004604">
    <property type="term" value="F:phosphoadenylyl-sulfate reductase (thioredoxin) activity"/>
    <property type="evidence" value="ECO:0007669"/>
    <property type="project" value="TreeGrafter"/>
</dbReference>
<protein>
    <submittedName>
        <fullName evidence="4">Phosphoadenylylsulfate reductase</fullName>
    </submittedName>
</protein>
<dbReference type="GO" id="GO:0005737">
    <property type="term" value="C:cytoplasm"/>
    <property type="evidence" value="ECO:0007669"/>
    <property type="project" value="TreeGrafter"/>
</dbReference>
<feature type="domain" description="Phosphoadenosine phosphosulphate reductase" evidence="3">
    <location>
        <begin position="43"/>
        <end position="192"/>
    </location>
</feature>